<sequence length="89" mass="9579">PMFMLISYVAIGTAIYFVGQSVVAHPTDLAAITSFISYLMQIFFAIMIGGLMSTFASRGFISLRRIGAVLATVPDLTYRADAPEQPLSG</sequence>
<proteinExistence type="predicted"/>
<gene>
    <name evidence="5" type="ORF">Q604_UNBC08623G0001</name>
</gene>
<keyword evidence="1 4" id="KW-0812">Transmembrane</keyword>
<dbReference type="GO" id="GO:0005524">
    <property type="term" value="F:ATP binding"/>
    <property type="evidence" value="ECO:0007669"/>
    <property type="project" value="InterPro"/>
</dbReference>
<feature type="non-terminal residue" evidence="5">
    <location>
        <position position="89"/>
    </location>
</feature>
<evidence type="ECO:0000256" key="2">
    <source>
        <dbReference type="ARBA" id="ARBA00022989"/>
    </source>
</evidence>
<feature type="non-terminal residue" evidence="5">
    <location>
        <position position="1"/>
    </location>
</feature>
<name>W1Y644_9ZZZZ</name>
<comment type="caution">
    <text evidence="5">The sequence shown here is derived from an EMBL/GenBank/DDBJ whole genome shotgun (WGS) entry which is preliminary data.</text>
</comment>
<feature type="transmembrane region" description="Helical" evidence="4">
    <location>
        <begin position="34"/>
        <end position="56"/>
    </location>
</feature>
<accession>W1Y644</accession>
<keyword evidence="2 4" id="KW-1133">Transmembrane helix</keyword>
<evidence type="ECO:0000256" key="4">
    <source>
        <dbReference type="SAM" id="Phobius"/>
    </source>
</evidence>
<dbReference type="AlphaFoldDB" id="W1Y644"/>
<dbReference type="GO" id="GO:0016020">
    <property type="term" value="C:membrane"/>
    <property type="evidence" value="ECO:0007669"/>
    <property type="project" value="InterPro"/>
</dbReference>
<dbReference type="InterPro" id="IPR036640">
    <property type="entry name" value="ABC1_TM_sf"/>
</dbReference>
<dbReference type="Gene3D" id="1.20.1560.10">
    <property type="entry name" value="ABC transporter type 1, transmembrane domain"/>
    <property type="match status" value="1"/>
</dbReference>
<dbReference type="EMBL" id="AZMM01008623">
    <property type="protein sequence ID" value="ETJ37140.1"/>
    <property type="molecule type" value="Genomic_DNA"/>
</dbReference>
<evidence type="ECO:0000256" key="3">
    <source>
        <dbReference type="ARBA" id="ARBA00023136"/>
    </source>
</evidence>
<keyword evidence="3 4" id="KW-0472">Membrane</keyword>
<evidence type="ECO:0000256" key="1">
    <source>
        <dbReference type="ARBA" id="ARBA00022692"/>
    </source>
</evidence>
<reference evidence="5" key="1">
    <citation type="submission" date="2013-12" db="EMBL/GenBank/DDBJ databases">
        <title>A Varibaculum cambriense genome reconstructed from a premature infant gut community with otherwise low bacterial novelty that shifts toward anaerobic metabolism during the third week of life.</title>
        <authorList>
            <person name="Brown C.T."/>
            <person name="Sharon I."/>
            <person name="Thomas B.C."/>
            <person name="Castelle C.J."/>
            <person name="Morowitz M.J."/>
            <person name="Banfield J.F."/>
        </authorList>
    </citation>
    <scope>NUCLEOTIDE SEQUENCE</scope>
</reference>
<evidence type="ECO:0000313" key="5">
    <source>
        <dbReference type="EMBL" id="ETJ37140.1"/>
    </source>
</evidence>
<organism evidence="5">
    <name type="scientific">human gut metagenome</name>
    <dbReference type="NCBI Taxonomy" id="408170"/>
    <lineage>
        <taxon>unclassified sequences</taxon>
        <taxon>metagenomes</taxon>
        <taxon>organismal metagenomes</taxon>
    </lineage>
</organism>
<protein>
    <submittedName>
        <fullName evidence="5">Uncharacterized protein</fullName>
    </submittedName>
</protein>
<dbReference type="SUPFAM" id="SSF90123">
    <property type="entry name" value="ABC transporter transmembrane region"/>
    <property type="match status" value="1"/>
</dbReference>